<evidence type="ECO:0000256" key="2">
    <source>
        <dbReference type="ARBA" id="ARBA00022801"/>
    </source>
</evidence>
<feature type="region of interest" description="Disordered" evidence="5">
    <location>
        <begin position="356"/>
        <end position="388"/>
    </location>
</feature>
<dbReference type="GO" id="GO:0005524">
    <property type="term" value="F:ATP binding"/>
    <property type="evidence" value="ECO:0007669"/>
    <property type="project" value="UniProtKB-KW"/>
</dbReference>
<feature type="compositionally biased region" description="Basic residues" evidence="5">
    <location>
        <begin position="1035"/>
        <end position="1048"/>
    </location>
</feature>
<dbReference type="PANTHER" id="PTHR10887:SF517">
    <property type="entry name" value="RNA HELICASE NONSENSE MRNA REDUCING FACTOR"/>
    <property type="match status" value="1"/>
</dbReference>
<feature type="compositionally biased region" description="Low complexity" evidence="5">
    <location>
        <begin position="258"/>
        <end position="268"/>
    </location>
</feature>
<dbReference type="InterPro" id="IPR041679">
    <property type="entry name" value="DNA2/NAM7-like_C"/>
</dbReference>
<dbReference type="GO" id="GO:0003724">
    <property type="term" value="F:RNA helicase activity"/>
    <property type="evidence" value="ECO:0007669"/>
    <property type="project" value="TreeGrafter"/>
</dbReference>
<evidence type="ECO:0000256" key="4">
    <source>
        <dbReference type="ARBA" id="ARBA00022840"/>
    </source>
</evidence>
<dbReference type="AlphaFoldDB" id="A0A835Z889"/>
<reference evidence="8" key="1">
    <citation type="submission" date="2021-02" db="EMBL/GenBank/DDBJ databases">
        <title>First Annotated Genome of the Yellow-green Alga Tribonema minus.</title>
        <authorList>
            <person name="Mahan K.M."/>
        </authorList>
    </citation>
    <scope>NUCLEOTIDE SEQUENCE</scope>
    <source>
        <strain evidence="8">UTEX B ZZ1240</strain>
    </source>
</reference>
<dbReference type="GO" id="GO:0005737">
    <property type="term" value="C:cytoplasm"/>
    <property type="evidence" value="ECO:0007669"/>
    <property type="project" value="TreeGrafter"/>
</dbReference>
<feature type="compositionally biased region" description="Gly residues" evidence="5">
    <location>
        <begin position="1073"/>
        <end position="1083"/>
    </location>
</feature>
<dbReference type="Gene3D" id="3.40.50.300">
    <property type="entry name" value="P-loop containing nucleotide triphosphate hydrolases"/>
    <property type="match status" value="2"/>
</dbReference>
<evidence type="ECO:0000256" key="5">
    <source>
        <dbReference type="SAM" id="MobiDB-lite"/>
    </source>
</evidence>
<dbReference type="InterPro" id="IPR041677">
    <property type="entry name" value="DNA2/NAM7_AAA_11"/>
</dbReference>
<gene>
    <name evidence="8" type="ORF">JKP88DRAFT_267414</name>
</gene>
<name>A0A835Z889_9STRA</name>
<sequence>MCCDARWLLSPNEVVTTATRGGDLPDSSRSRRRASRSSGDNGRQLTEAQVHNTNTGSAQLLKTIRMCCDPGSNGTPEQAIHAFEEACERGASFDGVTINGYVGMLLGRNDLSDATRALQRLDEVGQCPLNPQQLSALVVGIPQTCVLDPVDVAAFVDAAVVCTRGLVHGEFFRRRARWAALEFASEAQAALADIAGRDPQSLARQGRCIFGCTLDSGSKAGEVVLRGGNDGGGDARRNIMKGDSVALAPMDQAPPLPSAWQQQQQGGAAAMGGAYGPGAGQQQQQGSSGLLLVEAEVLNLMPLVIKIADKRAQSQVLARARGGGGGVRWRIDKLANRISFERAIASLHLLATAARDADDGGGGGGGGGGARRGGKYGGADQGPGKGELRPHDAIVAAVTAPAPGSVPGVAVDVAQFCGRPCTTPDGRRVDAADDRGRRTGGMELNPSQHRAVQAATSRRLTLIQGPPGTGKTAASVRILQHWAQSRCHGEQVLACSDSNIAVDNLLEGLLKAGVAAVRVGRPESTRPELLQYCADEMAQQAARLADPGSAKQAAHDARTRAIRAARVVCATCVGVGSGTLDKYRFGGVLVDEASQATELATLVATTRGCQQLVLVGDHCQLPPTVASEVAAAEGLSVSLFDRLVQAGVSPFMLDTQYRMHPAISMFPSDCFYGGTIADGIVAADRPTLAGFNWPRPEWPVAFLNVQHSREETDGPSKLNRVEAQAVASVVKGLLDGGLTPLQIGVITPYAAQVRVLRGLLRHVGRELEISSVDGFQGREKAAMVVSTVRANSGGSVGFLQDWRRANVALTRAQRGLVVVGHGATLSSESRSWRPWLLWAYDMGIVVGESRVKNAYDQEATRKLADLRHHPLPAPLGGGAPQLQFAIQNGSSQYGPVESAVHGPAQAPSNGLPSASAYGPLQAAGSQMRGANGDTAEAKRRTSRSRSPAAKANGGDEEDRGRRRRGRSASGGGSDRSRSRSRRRHRRKRSRSRSGSGGRSRHRRRRRRSGSSSGGSARRSRDKSPRGKARRDSRSRSRHRQRSGRRHSRSRSDDSARHRRHRRRRSTSKSGSRASGGGGSGGARRGGDRKRQQRSRSGERATRGRDGRRRSASASRKNGDKAKENGDKGKDNSDRHSGRRRRDRSASRSRSSTRHSEKGEGDEKREEGGGGSPGRWNGGGDAESV</sequence>
<evidence type="ECO:0000256" key="3">
    <source>
        <dbReference type="ARBA" id="ARBA00022806"/>
    </source>
</evidence>
<proteinExistence type="predicted"/>
<feature type="compositionally biased region" description="Gly residues" evidence="5">
    <location>
        <begin position="1168"/>
        <end position="1184"/>
    </location>
</feature>
<evidence type="ECO:0000313" key="8">
    <source>
        <dbReference type="EMBL" id="KAG5189006.1"/>
    </source>
</evidence>
<feature type="region of interest" description="Disordered" evidence="5">
    <location>
        <begin position="890"/>
        <end position="1184"/>
    </location>
</feature>
<dbReference type="EMBL" id="JAFCMP010000058">
    <property type="protein sequence ID" value="KAG5189006.1"/>
    <property type="molecule type" value="Genomic_DNA"/>
</dbReference>
<feature type="compositionally biased region" description="Basic and acidic residues" evidence="5">
    <location>
        <begin position="1084"/>
        <end position="1104"/>
    </location>
</feature>
<dbReference type="Pfam" id="PF13087">
    <property type="entry name" value="AAA_12"/>
    <property type="match status" value="1"/>
</dbReference>
<feature type="compositionally biased region" description="Basic residues" evidence="5">
    <location>
        <begin position="978"/>
        <end position="991"/>
    </location>
</feature>
<dbReference type="Proteomes" id="UP000664859">
    <property type="component" value="Unassembled WGS sequence"/>
</dbReference>
<feature type="domain" description="DNA2/NAM7 helicase helicase" evidence="6">
    <location>
        <begin position="552"/>
        <end position="628"/>
    </location>
</feature>
<dbReference type="FunFam" id="3.40.50.300:FF:000326">
    <property type="entry name" value="P-loop containing nucleoside triphosphate hydrolase"/>
    <property type="match status" value="1"/>
</dbReference>
<protein>
    <submittedName>
        <fullName evidence="8">P-loop containing nucleoside triphosphate hydrolase protein</fullName>
    </submittedName>
</protein>
<dbReference type="GO" id="GO:0005694">
    <property type="term" value="C:chromosome"/>
    <property type="evidence" value="ECO:0007669"/>
    <property type="project" value="UniProtKB-ARBA"/>
</dbReference>
<feature type="domain" description="DNA2/NAM7 helicase-like C-terminal" evidence="7">
    <location>
        <begin position="635"/>
        <end position="821"/>
    </location>
</feature>
<feature type="domain" description="DNA2/NAM7 helicase helicase" evidence="6">
    <location>
        <begin position="443"/>
        <end position="542"/>
    </location>
</feature>
<evidence type="ECO:0000313" key="9">
    <source>
        <dbReference type="Proteomes" id="UP000664859"/>
    </source>
</evidence>
<keyword evidence="2 8" id="KW-0378">Hydrolase</keyword>
<dbReference type="Pfam" id="PF13086">
    <property type="entry name" value="AAA_11"/>
    <property type="match status" value="2"/>
</dbReference>
<feature type="compositionally biased region" description="Basic residues" evidence="5">
    <location>
        <begin position="1056"/>
        <end position="1066"/>
    </location>
</feature>
<comment type="caution">
    <text evidence="8">The sequence shown here is derived from an EMBL/GenBank/DDBJ whole genome shotgun (WGS) entry which is preliminary data.</text>
</comment>
<dbReference type="GO" id="GO:0016787">
    <property type="term" value="F:hydrolase activity"/>
    <property type="evidence" value="ECO:0007669"/>
    <property type="project" value="UniProtKB-KW"/>
</dbReference>
<accession>A0A835Z889</accession>
<keyword evidence="3" id="KW-0347">Helicase</keyword>
<feature type="compositionally biased region" description="Basic and acidic residues" evidence="5">
    <location>
        <begin position="1021"/>
        <end position="1034"/>
    </location>
</feature>
<feature type="compositionally biased region" description="Basic and acidic residues" evidence="5">
    <location>
        <begin position="1153"/>
        <end position="1167"/>
    </location>
</feature>
<keyword evidence="1" id="KW-0547">Nucleotide-binding</keyword>
<feature type="compositionally biased region" description="Basic and acidic residues" evidence="5">
    <location>
        <begin position="1116"/>
        <end position="1135"/>
    </location>
</feature>
<feature type="compositionally biased region" description="Gly residues" evidence="5">
    <location>
        <begin position="269"/>
        <end position="279"/>
    </location>
</feature>
<dbReference type="InterPro" id="IPR027417">
    <property type="entry name" value="P-loop_NTPase"/>
</dbReference>
<dbReference type="InterPro" id="IPR045055">
    <property type="entry name" value="DNA2/NAM7-like"/>
</dbReference>
<dbReference type="PANTHER" id="PTHR10887">
    <property type="entry name" value="DNA2/NAM7 HELICASE FAMILY"/>
    <property type="match status" value="1"/>
</dbReference>
<feature type="compositionally biased region" description="Gly residues" evidence="5">
    <location>
        <begin position="360"/>
        <end position="385"/>
    </location>
</feature>
<dbReference type="CDD" id="cd18808">
    <property type="entry name" value="SF1_C_Upf1"/>
    <property type="match status" value="1"/>
</dbReference>
<feature type="region of interest" description="Disordered" evidence="5">
    <location>
        <begin position="256"/>
        <end position="283"/>
    </location>
</feature>
<feature type="region of interest" description="Disordered" evidence="5">
    <location>
        <begin position="17"/>
        <end position="47"/>
    </location>
</feature>
<dbReference type="SUPFAM" id="SSF52540">
    <property type="entry name" value="P-loop containing nucleoside triphosphate hydrolases"/>
    <property type="match status" value="1"/>
</dbReference>
<keyword evidence="9" id="KW-1185">Reference proteome</keyword>
<keyword evidence="4" id="KW-0067">ATP-binding</keyword>
<organism evidence="8 9">
    <name type="scientific">Tribonema minus</name>
    <dbReference type="NCBI Taxonomy" id="303371"/>
    <lineage>
        <taxon>Eukaryota</taxon>
        <taxon>Sar</taxon>
        <taxon>Stramenopiles</taxon>
        <taxon>Ochrophyta</taxon>
        <taxon>PX clade</taxon>
        <taxon>Xanthophyceae</taxon>
        <taxon>Tribonematales</taxon>
        <taxon>Tribonemataceae</taxon>
        <taxon>Tribonema</taxon>
    </lineage>
</organism>
<evidence type="ECO:0000259" key="7">
    <source>
        <dbReference type="Pfam" id="PF13087"/>
    </source>
</evidence>
<dbReference type="GO" id="GO:0000184">
    <property type="term" value="P:nuclear-transcribed mRNA catabolic process, nonsense-mediated decay"/>
    <property type="evidence" value="ECO:0007669"/>
    <property type="project" value="TreeGrafter"/>
</dbReference>
<dbReference type="OrthoDB" id="201314at2759"/>
<evidence type="ECO:0000259" key="6">
    <source>
        <dbReference type="Pfam" id="PF13086"/>
    </source>
</evidence>
<dbReference type="InterPro" id="IPR047187">
    <property type="entry name" value="SF1_C_Upf1"/>
</dbReference>
<evidence type="ECO:0000256" key="1">
    <source>
        <dbReference type="ARBA" id="ARBA00022741"/>
    </source>
</evidence>
<feature type="compositionally biased region" description="Basic residues" evidence="5">
    <location>
        <begin position="998"/>
        <end position="1008"/>
    </location>
</feature>